<evidence type="ECO:0000256" key="1">
    <source>
        <dbReference type="ARBA" id="ARBA00009213"/>
    </source>
</evidence>
<dbReference type="InterPro" id="IPR025559">
    <property type="entry name" value="Eis_dom"/>
</dbReference>
<dbReference type="PANTHER" id="PTHR37817">
    <property type="entry name" value="N-ACETYLTRANSFERASE EIS"/>
    <property type="match status" value="1"/>
</dbReference>
<dbReference type="InterPro" id="IPR051554">
    <property type="entry name" value="Acetyltransferase_Eis"/>
</dbReference>
<keyword evidence="7" id="KW-1185">Reference proteome</keyword>
<feature type="binding site" evidence="4">
    <location>
        <begin position="122"/>
        <end position="123"/>
    </location>
    <ligand>
        <name>acetyl-CoA</name>
        <dbReference type="ChEBI" id="CHEBI:57288"/>
    </ligand>
</feature>
<organism evidence="6 7">
    <name type="scientific">Amycolatopsis australiensis</name>
    <dbReference type="NCBI Taxonomy" id="546364"/>
    <lineage>
        <taxon>Bacteria</taxon>
        <taxon>Bacillati</taxon>
        <taxon>Actinomycetota</taxon>
        <taxon>Actinomycetes</taxon>
        <taxon>Pseudonocardiales</taxon>
        <taxon>Pseudonocardiaceae</taxon>
        <taxon>Amycolatopsis</taxon>
    </lineage>
</organism>
<dbReference type="InterPro" id="IPR000182">
    <property type="entry name" value="GNAT_dom"/>
</dbReference>
<feature type="binding site" evidence="4">
    <location>
        <begin position="94"/>
        <end position="99"/>
    </location>
    <ligand>
        <name>acetyl-CoA</name>
        <dbReference type="ChEBI" id="CHEBI:57288"/>
    </ligand>
</feature>
<dbReference type="Pfam" id="PF13527">
    <property type="entry name" value="Acetyltransf_9"/>
    <property type="match status" value="1"/>
</dbReference>
<evidence type="ECO:0000256" key="2">
    <source>
        <dbReference type="ARBA" id="ARBA00022679"/>
    </source>
</evidence>
<dbReference type="STRING" id="546364.SAMN04489730_5359"/>
<keyword evidence="2 4" id="KW-0808">Transferase</keyword>
<feature type="active site" description="Proton acceptor; via carboxylate" evidence="4">
    <location>
        <position position="404"/>
    </location>
</feature>
<dbReference type="GO" id="GO:0030649">
    <property type="term" value="P:aminoglycoside antibiotic catabolic process"/>
    <property type="evidence" value="ECO:0007669"/>
    <property type="project" value="TreeGrafter"/>
</dbReference>
<comment type="similarity">
    <text evidence="1 4">Belongs to the acetyltransferase Eis family.</text>
</comment>
<dbReference type="Gene3D" id="3.40.630.30">
    <property type="match status" value="2"/>
</dbReference>
<sequence length="404" mass="43789">MIRVMSDFEIRTLRTDEHRAASDLFRGSLHVPPSDDADWERAARAYQPGGTIGAFDPDLIGTARSFDAELTVPGGARLPMAGVTGVGVRADRTRRGVLRALMTTQLEDFAARGVVFANLLASEAVIYGRFGYGLAARNRTYGVDRHRARLRPDLPSSGRVELLDVDAAVAELPGVYERIPHRPGMMTRPEVVWRQYENHLRRSTDPVRAVVHHGPDGPDGFATYVVSGLHQHPWTKTLDVGDMFAATPAAFAGLWRFLLGVDLVDRVVAGARAMDEPIELLLADHRQSAVDRIGDDHWVRIVDVPRALAARAYGPGEPVVVEVTDPVLPGNAGRYRVTAGGAERTDAPAALTLDAATLAMAYFGTWRPSALAAAGRIVVRDAAAAEAADTLFATRQPAWSGTYF</sequence>
<evidence type="ECO:0000313" key="7">
    <source>
        <dbReference type="Proteomes" id="UP000182740"/>
    </source>
</evidence>
<dbReference type="InterPro" id="IPR036527">
    <property type="entry name" value="SCP2_sterol-bd_dom_sf"/>
</dbReference>
<evidence type="ECO:0000259" key="5">
    <source>
        <dbReference type="PROSITE" id="PS51186"/>
    </source>
</evidence>
<dbReference type="NCBIfam" id="NF002367">
    <property type="entry name" value="PRK01346.1-4"/>
    <property type="match status" value="1"/>
</dbReference>
<dbReference type="HAMAP" id="MF_01812">
    <property type="entry name" value="Eis"/>
    <property type="match status" value="1"/>
</dbReference>
<protein>
    <submittedName>
        <fullName evidence="6">Predicted acetyltransferase</fullName>
    </submittedName>
</protein>
<dbReference type="InterPro" id="IPR016181">
    <property type="entry name" value="Acyl_CoA_acyltransferase"/>
</dbReference>
<dbReference type="InterPro" id="IPR041380">
    <property type="entry name" value="Acetyltransf_17"/>
</dbReference>
<evidence type="ECO:0000313" key="6">
    <source>
        <dbReference type="EMBL" id="SFW82215.1"/>
    </source>
</evidence>
<name>A0A1K1SDT3_9PSEU</name>
<dbReference type="PROSITE" id="PS51186">
    <property type="entry name" value="GNAT"/>
    <property type="match status" value="1"/>
</dbReference>
<accession>A0A1K1SDT3</accession>
<proteinExistence type="inferred from homology"/>
<evidence type="ECO:0000256" key="4">
    <source>
        <dbReference type="HAMAP-Rule" id="MF_01812"/>
    </source>
</evidence>
<evidence type="ECO:0000256" key="3">
    <source>
        <dbReference type="ARBA" id="ARBA00023315"/>
    </source>
</evidence>
<dbReference type="SUPFAM" id="SSF55718">
    <property type="entry name" value="SCP-like"/>
    <property type="match status" value="1"/>
</dbReference>
<dbReference type="Pfam" id="PF17668">
    <property type="entry name" value="Acetyltransf_17"/>
    <property type="match status" value="1"/>
</dbReference>
<reference evidence="7" key="1">
    <citation type="submission" date="2016-11" db="EMBL/GenBank/DDBJ databases">
        <authorList>
            <person name="Varghese N."/>
            <person name="Submissions S."/>
        </authorList>
    </citation>
    <scope>NUCLEOTIDE SEQUENCE [LARGE SCALE GENOMIC DNA]</scope>
    <source>
        <strain evidence="7">DSM 44671</strain>
    </source>
</reference>
<dbReference type="GO" id="GO:0034069">
    <property type="term" value="F:aminoglycoside N-acetyltransferase activity"/>
    <property type="evidence" value="ECO:0007669"/>
    <property type="project" value="TreeGrafter"/>
</dbReference>
<feature type="domain" description="N-acetyltransferase" evidence="5">
    <location>
        <begin position="8"/>
        <end position="155"/>
    </location>
</feature>
<keyword evidence="3 4" id="KW-0012">Acyltransferase</keyword>
<dbReference type="Proteomes" id="UP000182740">
    <property type="component" value="Unassembled WGS sequence"/>
</dbReference>
<dbReference type="AlphaFoldDB" id="A0A1K1SDT3"/>
<comment type="subunit">
    <text evidence="4">Homohexamer; trimer of dimers.</text>
</comment>
<feature type="binding site" evidence="4">
    <location>
        <begin position="86"/>
        <end position="88"/>
    </location>
    <ligand>
        <name>acetyl-CoA</name>
        <dbReference type="ChEBI" id="CHEBI:57288"/>
    </ligand>
</feature>
<gene>
    <name evidence="6" type="ORF">SAMN04489730_5359</name>
</gene>
<feature type="active site" description="Proton donor" evidence="4">
    <location>
        <position position="127"/>
    </location>
</feature>
<dbReference type="Pfam" id="PF13530">
    <property type="entry name" value="SCP2_2"/>
    <property type="match status" value="1"/>
</dbReference>
<dbReference type="Gene3D" id="3.30.1050.10">
    <property type="entry name" value="SCP2 sterol-binding domain"/>
    <property type="match status" value="1"/>
</dbReference>
<dbReference type="PANTHER" id="PTHR37817:SF1">
    <property type="entry name" value="N-ACETYLTRANSFERASE EIS"/>
    <property type="match status" value="1"/>
</dbReference>
<dbReference type="SUPFAM" id="SSF55729">
    <property type="entry name" value="Acyl-CoA N-acyltransferases (Nat)"/>
    <property type="match status" value="1"/>
</dbReference>
<dbReference type="InterPro" id="IPR022902">
    <property type="entry name" value="NAcTrfase_Eis"/>
</dbReference>
<dbReference type="EMBL" id="FPJG01000006">
    <property type="protein sequence ID" value="SFW82215.1"/>
    <property type="molecule type" value="Genomic_DNA"/>
</dbReference>